<feature type="repeat" description="ANK" evidence="3">
    <location>
        <begin position="184"/>
        <end position="212"/>
    </location>
</feature>
<protein>
    <submittedName>
        <fullName evidence="4">Uncharacterized protein</fullName>
    </submittedName>
</protein>
<keyword evidence="2 3" id="KW-0040">ANK repeat</keyword>
<dbReference type="SMART" id="SM00248">
    <property type="entry name" value="ANK"/>
    <property type="match status" value="3"/>
</dbReference>
<dbReference type="GO" id="GO:0004842">
    <property type="term" value="F:ubiquitin-protein transferase activity"/>
    <property type="evidence" value="ECO:0007669"/>
    <property type="project" value="TreeGrafter"/>
</dbReference>
<dbReference type="GO" id="GO:0070531">
    <property type="term" value="C:BRCA1-A complex"/>
    <property type="evidence" value="ECO:0007669"/>
    <property type="project" value="TreeGrafter"/>
</dbReference>
<dbReference type="SUPFAM" id="SSF48403">
    <property type="entry name" value="Ankyrin repeat"/>
    <property type="match status" value="1"/>
</dbReference>
<organism evidence="4 5">
    <name type="scientific">Trichogramma brassicae</name>
    <dbReference type="NCBI Taxonomy" id="86971"/>
    <lineage>
        <taxon>Eukaryota</taxon>
        <taxon>Metazoa</taxon>
        <taxon>Ecdysozoa</taxon>
        <taxon>Arthropoda</taxon>
        <taxon>Hexapoda</taxon>
        <taxon>Insecta</taxon>
        <taxon>Pterygota</taxon>
        <taxon>Neoptera</taxon>
        <taxon>Endopterygota</taxon>
        <taxon>Hymenoptera</taxon>
        <taxon>Apocrita</taxon>
        <taxon>Proctotrupomorpha</taxon>
        <taxon>Chalcidoidea</taxon>
        <taxon>Trichogrammatidae</taxon>
        <taxon>Trichogramma</taxon>
    </lineage>
</organism>
<accession>A0A6H5IS72</accession>
<dbReference type="GO" id="GO:0031436">
    <property type="term" value="C:BRCA1-BARD1 complex"/>
    <property type="evidence" value="ECO:0007669"/>
    <property type="project" value="TreeGrafter"/>
</dbReference>
<evidence type="ECO:0000313" key="4">
    <source>
        <dbReference type="EMBL" id="CAB0038706.1"/>
    </source>
</evidence>
<dbReference type="EMBL" id="CADCXV010000923">
    <property type="protein sequence ID" value="CAB0038706.1"/>
    <property type="molecule type" value="Genomic_DNA"/>
</dbReference>
<dbReference type="InterPro" id="IPR002110">
    <property type="entry name" value="Ankyrin_rpt"/>
</dbReference>
<evidence type="ECO:0000256" key="3">
    <source>
        <dbReference type="PROSITE-ProRule" id="PRU00023"/>
    </source>
</evidence>
<evidence type="ECO:0000256" key="1">
    <source>
        <dbReference type="ARBA" id="ARBA00022737"/>
    </source>
</evidence>
<dbReference type="PANTHER" id="PTHR24171:SF11">
    <property type="entry name" value="26S PROTEASOME NON-ATPASE REGULATORY SUBUNIT 10"/>
    <property type="match status" value="1"/>
</dbReference>
<evidence type="ECO:0000256" key="2">
    <source>
        <dbReference type="ARBA" id="ARBA00023043"/>
    </source>
</evidence>
<dbReference type="PROSITE" id="PS50088">
    <property type="entry name" value="ANK_REPEAT"/>
    <property type="match status" value="2"/>
</dbReference>
<reference evidence="4 5" key="1">
    <citation type="submission" date="2020-02" db="EMBL/GenBank/DDBJ databases">
        <authorList>
            <person name="Ferguson B K."/>
        </authorList>
    </citation>
    <scope>NUCLEOTIDE SEQUENCE [LARGE SCALE GENOMIC DNA]</scope>
</reference>
<dbReference type="GO" id="GO:0085020">
    <property type="term" value="P:protein K6-linked ubiquitination"/>
    <property type="evidence" value="ECO:0007669"/>
    <property type="project" value="TreeGrafter"/>
</dbReference>
<dbReference type="AlphaFoldDB" id="A0A6H5IS72"/>
<dbReference type="InterPro" id="IPR036770">
    <property type="entry name" value="Ankyrin_rpt-contain_sf"/>
</dbReference>
<evidence type="ECO:0000313" key="5">
    <source>
        <dbReference type="Proteomes" id="UP000479190"/>
    </source>
</evidence>
<dbReference type="OrthoDB" id="496981at2759"/>
<keyword evidence="5" id="KW-1185">Reference proteome</keyword>
<dbReference type="Gene3D" id="1.25.40.20">
    <property type="entry name" value="Ankyrin repeat-containing domain"/>
    <property type="match status" value="1"/>
</dbReference>
<feature type="repeat" description="ANK" evidence="3">
    <location>
        <begin position="146"/>
        <end position="178"/>
    </location>
</feature>
<keyword evidence="1" id="KW-0677">Repeat</keyword>
<dbReference type="PANTHER" id="PTHR24171">
    <property type="entry name" value="ANKYRIN REPEAT DOMAIN-CONTAINING PROTEIN 39-RELATED"/>
    <property type="match status" value="1"/>
</dbReference>
<dbReference type="Pfam" id="PF12796">
    <property type="entry name" value="Ank_2"/>
    <property type="match status" value="1"/>
</dbReference>
<gene>
    <name evidence="4" type="ORF">TBRA_LOCUS10477</name>
</gene>
<dbReference type="PROSITE" id="PS50297">
    <property type="entry name" value="ANK_REP_REGION"/>
    <property type="match status" value="1"/>
</dbReference>
<name>A0A6H5IS72_9HYME</name>
<sequence>MSTSTVKPDTSMDIQKKVKKLTSLRSKFDSANQKARDVILGELYPVISDWEGQYPNLREIFQKKEIDWLLTKEMDSVVKRSGTSFMDFVIKTGYKDEPDVDEHGKPLLLRSTALHRVAKSEENDECVLDLFKIYCRFDANYIDKESNITHFHVACKYGCVDIVKKFIEFGQDLNFSGQKFLELPLHLALMFDCEEVVELLLKNGADPNVANMQGLTALHTICKRAYDDDVLEKFFKMCDKKNLKVQLDVWDEQCTCARARFYPVSLSFFWLFSARGEALDWLFSSVLSSTTAASPAESRSNARLLHTHTHTYIRECSSRCTCACIGEYTRCTYVSLLLAFIHLRSRSLARLCLFLPSRRLNPSFRSGTLYMYTYTYARKKRERE</sequence>
<dbReference type="Proteomes" id="UP000479190">
    <property type="component" value="Unassembled WGS sequence"/>
</dbReference>
<proteinExistence type="predicted"/>